<dbReference type="EMBL" id="QJSQ01000014">
    <property type="protein sequence ID" value="PYE21530.1"/>
    <property type="molecule type" value="Genomic_DNA"/>
</dbReference>
<feature type="domain" description="Cupin type-2" evidence="1">
    <location>
        <begin position="41"/>
        <end position="109"/>
    </location>
</feature>
<dbReference type="InterPro" id="IPR013096">
    <property type="entry name" value="Cupin_2"/>
</dbReference>
<evidence type="ECO:0000313" key="3">
    <source>
        <dbReference type="Proteomes" id="UP000247772"/>
    </source>
</evidence>
<dbReference type="InterPro" id="IPR014710">
    <property type="entry name" value="RmlC-like_jellyroll"/>
</dbReference>
<accession>A0A2V4TZY7</accession>
<dbReference type="PANTHER" id="PTHR36440:SF1">
    <property type="entry name" value="PUTATIVE (AFU_ORTHOLOGUE AFUA_8G07350)-RELATED"/>
    <property type="match status" value="1"/>
</dbReference>
<dbReference type="Proteomes" id="UP000247772">
    <property type="component" value="Unassembled WGS sequence"/>
</dbReference>
<keyword evidence="2" id="KW-0560">Oxidoreductase</keyword>
<dbReference type="Gene3D" id="2.60.120.10">
    <property type="entry name" value="Jelly Rolls"/>
    <property type="match status" value="1"/>
</dbReference>
<dbReference type="GO" id="GO:0051213">
    <property type="term" value="F:dioxygenase activity"/>
    <property type="evidence" value="ECO:0007669"/>
    <property type="project" value="UniProtKB-KW"/>
</dbReference>
<evidence type="ECO:0000259" key="1">
    <source>
        <dbReference type="Pfam" id="PF07883"/>
    </source>
</evidence>
<keyword evidence="2" id="KW-0223">Dioxygenase</keyword>
<dbReference type="SUPFAM" id="SSF51182">
    <property type="entry name" value="RmlC-like cupins"/>
    <property type="match status" value="1"/>
</dbReference>
<dbReference type="AlphaFoldDB" id="A0A2V4TZY7"/>
<dbReference type="Pfam" id="PF07883">
    <property type="entry name" value="Cupin_2"/>
    <property type="match status" value="1"/>
</dbReference>
<sequence>MKTAIFTPSDVLSFSNMRTRVIAGTVGTAPALTDAPYTVMEMRIGTGSGAPAHRSLDEDKTFVVHEGALEFKIGETVQRVSAGAVVTVARGDVHGFVNRETANACMLLVAAPARHDAFFRAMAALPVPHDIEAVRRICERYRQVIVGM</sequence>
<dbReference type="InterPro" id="IPR053146">
    <property type="entry name" value="QDO-like"/>
</dbReference>
<evidence type="ECO:0000313" key="2">
    <source>
        <dbReference type="EMBL" id="PYE21530.1"/>
    </source>
</evidence>
<comment type="caution">
    <text evidence="2">The sequence shown here is derived from an EMBL/GenBank/DDBJ whole genome shotgun (WGS) entry which is preliminary data.</text>
</comment>
<protein>
    <submittedName>
        <fullName evidence="2">Quercetin dioxygenase-like cupin family protein</fullName>
    </submittedName>
</protein>
<reference evidence="2 3" key="1">
    <citation type="submission" date="2018-06" db="EMBL/GenBank/DDBJ databases">
        <title>Genomic Encyclopedia of Type Strains, Phase IV (KMG-V): Genome sequencing to study the core and pangenomes of soil and plant-associated prokaryotes.</title>
        <authorList>
            <person name="Whitman W."/>
        </authorList>
    </citation>
    <scope>NUCLEOTIDE SEQUENCE [LARGE SCALE GENOMIC DNA]</scope>
    <source>
        <strain evidence="2 3">SRCL-318</strain>
    </source>
</reference>
<dbReference type="InterPro" id="IPR011051">
    <property type="entry name" value="RmlC_Cupin_sf"/>
</dbReference>
<gene>
    <name evidence="2" type="ORF">C7410_114172</name>
</gene>
<dbReference type="PANTHER" id="PTHR36440">
    <property type="entry name" value="PUTATIVE (AFU_ORTHOLOGUE AFUA_8G07350)-RELATED"/>
    <property type="match status" value="1"/>
</dbReference>
<name>A0A2V4TZY7_9BURK</name>
<organism evidence="2 3">
    <name type="scientific">Paraburkholderia silvatlantica</name>
    <dbReference type="NCBI Taxonomy" id="321895"/>
    <lineage>
        <taxon>Bacteria</taxon>
        <taxon>Pseudomonadati</taxon>
        <taxon>Pseudomonadota</taxon>
        <taxon>Betaproteobacteria</taxon>
        <taxon>Burkholderiales</taxon>
        <taxon>Burkholderiaceae</taxon>
        <taxon>Paraburkholderia</taxon>
    </lineage>
</organism>
<proteinExistence type="predicted"/>